<evidence type="ECO:0000313" key="1">
    <source>
        <dbReference type="EMBL" id="SUZ81264.1"/>
    </source>
</evidence>
<dbReference type="AlphaFoldDB" id="A0A381QQM5"/>
<dbReference type="EMBL" id="UINC01001460">
    <property type="protein sequence ID" value="SUZ81264.1"/>
    <property type="molecule type" value="Genomic_DNA"/>
</dbReference>
<organism evidence="1">
    <name type="scientific">marine metagenome</name>
    <dbReference type="NCBI Taxonomy" id="408172"/>
    <lineage>
        <taxon>unclassified sequences</taxon>
        <taxon>metagenomes</taxon>
        <taxon>ecological metagenomes</taxon>
    </lineage>
</organism>
<sequence length="36" mass="3946">MIVDMAIIIVSALGLAFGMFRNFAKQSVLSTTLLWS</sequence>
<proteinExistence type="predicted"/>
<reference evidence="1" key="1">
    <citation type="submission" date="2018-05" db="EMBL/GenBank/DDBJ databases">
        <authorList>
            <person name="Lanie J.A."/>
            <person name="Ng W.-L."/>
            <person name="Kazmierczak K.M."/>
            <person name="Andrzejewski T.M."/>
            <person name="Davidsen T.M."/>
            <person name="Wayne K.J."/>
            <person name="Tettelin H."/>
            <person name="Glass J.I."/>
            <person name="Rusch D."/>
            <person name="Podicherti R."/>
            <person name="Tsui H.-C.T."/>
            <person name="Winkler M.E."/>
        </authorList>
    </citation>
    <scope>NUCLEOTIDE SEQUENCE</scope>
</reference>
<gene>
    <name evidence="1" type="ORF">METZ01_LOCUS34118</name>
</gene>
<accession>A0A381QQM5</accession>
<protein>
    <submittedName>
        <fullName evidence="1">Uncharacterized protein</fullName>
    </submittedName>
</protein>
<name>A0A381QQM5_9ZZZZ</name>